<dbReference type="Pfam" id="PF01895">
    <property type="entry name" value="PhoU"/>
    <property type="match status" value="1"/>
</dbReference>
<dbReference type="KEGG" id="fax:FUAX_36320"/>
<keyword evidence="3 6" id="KW-0812">Transmembrane</keyword>
<dbReference type="GO" id="GO:0044341">
    <property type="term" value="P:sodium-dependent phosphate transport"/>
    <property type="evidence" value="ECO:0007669"/>
    <property type="project" value="InterPro"/>
</dbReference>
<dbReference type="InterPro" id="IPR004633">
    <property type="entry name" value="NaPi_cotrn-rel/YqeW-like"/>
</dbReference>
<evidence type="ECO:0000256" key="1">
    <source>
        <dbReference type="ARBA" id="ARBA00004651"/>
    </source>
</evidence>
<feature type="transmembrane region" description="Helical" evidence="6">
    <location>
        <begin position="142"/>
        <end position="164"/>
    </location>
</feature>
<comment type="subcellular location">
    <subcellularLocation>
        <location evidence="1">Cell membrane</location>
        <topology evidence="1">Multi-pass membrane protein</topology>
    </subcellularLocation>
</comment>
<evidence type="ECO:0000313" key="9">
    <source>
        <dbReference type="Proteomes" id="UP001348817"/>
    </source>
</evidence>
<feature type="domain" description="PhoU" evidence="7">
    <location>
        <begin position="378"/>
        <end position="455"/>
    </location>
</feature>
<evidence type="ECO:0000259" key="7">
    <source>
        <dbReference type="Pfam" id="PF01895"/>
    </source>
</evidence>
<dbReference type="AlphaFoldDB" id="A0AAU9DJ56"/>
<dbReference type="NCBIfam" id="NF037997">
    <property type="entry name" value="Na_Pi_symport"/>
    <property type="match status" value="1"/>
</dbReference>
<dbReference type="PANTHER" id="PTHR10010">
    <property type="entry name" value="SOLUTE CARRIER FAMILY 34 SODIUM PHOSPHATE , MEMBER 2-RELATED"/>
    <property type="match status" value="1"/>
</dbReference>
<dbReference type="SUPFAM" id="SSF109755">
    <property type="entry name" value="PhoU-like"/>
    <property type="match status" value="1"/>
</dbReference>
<feature type="transmembrane region" description="Helical" evidence="6">
    <location>
        <begin position="49"/>
        <end position="75"/>
    </location>
</feature>
<evidence type="ECO:0000256" key="4">
    <source>
        <dbReference type="ARBA" id="ARBA00022989"/>
    </source>
</evidence>
<dbReference type="InterPro" id="IPR026022">
    <property type="entry name" value="PhoU_dom"/>
</dbReference>
<dbReference type="Proteomes" id="UP001348817">
    <property type="component" value="Chromosome"/>
</dbReference>
<keyword evidence="4 6" id="KW-1133">Transmembrane helix</keyword>
<gene>
    <name evidence="8" type="ORF">FUAX_36320</name>
</gene>
<evidence type="ECO:0000256" key="6">
    <source>
        <dbReference type="SAM" id="Phobius"/>
    </source>
</evidence>
<dbReference type="EMBL" id="AP025314">
    <property type="protein sequence ID" value="BDD11200.1"/>
    <property type="molecule type" value="Genomic_DNA"/>
</dbReference>
<evidence type="ECO:0000313" key="8">
    <source>
        <dbReference type="EMBL" id="BDD11200.1"/>
    </source>
</evidence>
<keyword evidence="5 6" id="KW-0472">Membrane</keyword>
<dbReference type="RefSeq" id="WP_338392712.1">
    <property type="nucleotide sequence ID" value="NZ_AP025314.1"/>
</dbReference>
<organism evidence="8 9">
    <name type="scientific">Fulvitalea axinellae</name>
    <dbReference type="NCBI Taxonomy" id="1182444"/>
    <lineage>
        <taxon>Bacteria</taxon>
        <taxon>Pseudomonadati</taxon>
        <taxon>Bacteroidota</taxon>
        <taxon>Cytophagia</taxon>
        <taxon>Cytophagales</taxon>
        <taxon>Persicobacteraceae</taxon>
        <taxon>Fulvitalea</taxon>
    </lineage>
</organism>
<dbReference type="NCBIfam" id="TIGR00704">
    <property type="entry name" value="NaPi_cotrn_rel"/>
    <property type="match status" value="1"/>
</dbReference>
<name>A0AAU9DJ56_9BACT</name>
<proteinExistence type="predicted"/>
<feature type="transmembrane region" description="Helical" evidence="6">
    <location>
        <begin position="299"/>
        <end position="323"/>
    </location>
</feature>
<dbReference type="InterPro" id="IPR003841">
    <property type="entry name" value="Na/Pi_transpt"/>
</dbReference>
<keyword evidence="2" id="KW-1003">Cell membrane</keyword>
<sequence length="565" mass="62037">MSFGFIELLKIVGALGFFIYGMKVMSEGIQNVAGDKMRSILGTMTSNRVLGLLSGVGITVLIQSSSATTVMVVSFVNAGLMTLGQSIGVIMGANIGTTVTSWLLSFLGFGKFKIAAIALPIIAVAFPMMFSKNVKVKQWAEVLIGFALLFMGLQELKGTMTAILPQDMKSNPEALSFISFLNDLGFAAVPIAVIFGALLTVLVQSSSAAMAITLTLVSSGIIPLDIACGIVMGENIGTTVTANMAAMIGNVYAKRAARAHLIFNVFGVLWMFLVFPFFVSGVKYMIVDVLGYAEGSGDYFRYGLSLFHTAFNIVNVLLLIWFVNAIKKIVIKMVPTKHERDEESHLEYMGEGIASSLQEAREEVRRFGVLASEIGEDIETMLKASSAKEVEGCFAKVKAKEQRTDELKTEVAAYLTKLAEASPMGSGGSMGIQELMSIIDDLERTADIHLRIAKAINKKHSKGIEFTDKQTKNLLQMCDLNKEAFAKMNEHLELENVEPDNRDFAYEIEKKIDEQRKVYRKQNIKAIEQGDYSIKSGILYYDMVFSFELLGNHIYNVTKDLVEID</sequence>
<dbReference type="PANTHER" id="PTHR10010:SF46">
    <property type="entry name" value="SODIUM-DEPENDENT PHOSPHATE TRANSPORT PROTEIN 2B"/>
    <property type="match status" value="1"/>
</dbReference>
<evidence type="ECO:0000256" key="5">
    <source>
        <dbReference type="ARBA" id="ARBA00023136"/>
    </source>
</evidence>
<feature type="transmembrane region" description="Helical" evidence="6">
    <location>
        <begin position="184"/>
        <end position="203"/>
    </location>
</feature>
<dbReference type="Pfam" id="PF02690">
    <property type="entry name" value="Na_Pi_cotrans"/>
    <property type="match status" value="2"/>
</dbReference>
<keyword evidence="9" id="KW-1185">Reference proteome</keyword>
<dbReference type="GO" id="GO:0005886">
    <property type="term" value="C:plasma membrane"/>
    <property type="evidence" value="ECO:0007669"/>
    <property type="project" value="UniProtKB-SubCell"/>
</dbReference>
<protein>
    <recommendedName>
        <fullName evidence="7">PhoU domain-containing protein</fullName>
    </recommendedName>
</protein>
<evidence type="ECO:0000256" key="3">
    <source>
        <dbReference type="ARBA" id="ARBA00022692"/>
    </source>
</evidence>
<dbReference type="GO" id="GO:0005436">
    <property type="term" value="F:sodium:phosphate symporter activity"/>
    <property type="evidence" value="ECO:0007669"/>
    <property type="project" value="InterPro"/>
</dbReference>
<feature type="transmembrane region" description="Helical" evidence="6">
    <location>
        <begin position="87"/>
        <end position="106"/>
    </location>
</feature>
<dbReference type="InterPro" id="IPR038078">
    <property type="entry name" value="PhoU-like_sf"/>
</dbReference>
<reference evidence="8 9" key="1">
    <citation type="submission" date="2021-12" db="EMBL/GenBank/DDBJ databases">
        <title>Genome sequencing of bacteria with rrn-lacking chromosome and rrn-plasmid.</title>
        <authorList>
            <person name="Anda M."/>
            <person name="Iwasaki W."/>
        </authorList>
    </citation>
    <scope>NUCLEOTIDE SEQUENCE [LARGE SCALE GENOMIC DNA]</scope>
    <source>
        <strain evidence="8 9">DSM 100852</strain>
    </source>
</reference>
<feature type="transmembrane region" description="Helical" evidence="6">
    <location>
        <begin position="261"/>
        <end position="279"/>
    </location>
</feature>
<dbReference type="Gene3D" id="1.20.58.220">
    <property type="entry name" value="Phosphate transport system protein phou homolog 2, domain 2"/>
    <property type="match status" value="1"/>
</dbReference>
<evidence type="ECO:0000256" key="2">
    <source>
        <dbReference type="ARBA" id="ARBA00022475"/>
    </source>
</evidence>
<accession>A0AAU9DJ56</accession>